<dbReference type="Proteomes" id="UP000321662">
    <property type="component" value="Unassembled WGS sequence"/>
</dbReference>
<dbReference type="RefSeq" id="WP_222592506.1">
    <property type="nucleotide sequence ID" value="NZ_BJUY01000039.1"/>
</dbReference>
<reference evidence="7 8" key="1">
    <citation type="submission" date="2019-07" db="EMBL/GenBank/DDBJ databases">
        <title>Whole genome shotgun sequence of Alkalibacterium kapii NBRC 103247.</title>
        <authorList>
            <person name="Hosoyama A."/>
            <person name="Uohara A."/>
            <person name="Ohji S."/>
            <person name="Ichikawa N."/>
        </authorList>
    </citation>
    <scope>NUCLEOTIDE SEQUENCE [LARGE SCALE GENOMIC DNA]</scope>
    <source>
        <strain evidence="7 8">NBRC 103247</strain>
    </source>
</reference>
<dbReference type="AlphaFoldDB" id="A0A511AVG1"/>
<dbReference type="Pfam" id="PF00999">
    <property type="entry name" value="Na_H_Exchanger"/>
    <property type="match status" value="1"/>
</dbReference>
<protein>
    <submittedName>
        <fullName evidence="7">Potassium transporter</fullName>
    </submittedName>
</protein>
<dbReference type="InterPro" id="IPR006153">
    <property type="entry name" value="Cation/H_exchanger_TM"/>
</dbReference>
<sequence>MEISVVLYIAIVLFIGLAFGQLATVFKMPNVTGYLIGGLIAGPSLLNGLTPEILEQFDIVSEVALAFIAFTIGLSFKRSYFKRVGFQPVVIAALEATLAVVIVTGGLILIGVELSFAIVLGAIAAATAPAATIMVIKEFKAKGPVTETLLSVVALDDAFALILFGFASTIANMLIETSGEASLFLSILSPFIDIFYALLVGSILGFLMKWPLQYFRTSSNRLVVLIVFVFMASGLSTLFDISELLTTMIMGAVLTNVSSAAPAMDNLSDRITPPIFVMFFVIAGAELDLAIVPTVGFIGIVYIVLRVVGKISGVYIGAKLTKAPETVSKYLGATLIPQAGVAIGLTAVAESIVPTHAAEIRVVVLSATLVYELAGPLITKMALTKAGEITE</sequence>
<organism evidence="7 8">
    <name type="scientific">Alkalibacterium kapii</name>
    <dbReference type="NCBI Taxonomy" id="426704"/>
    <lineage>
        <taxon>Bacteria</taxon>
        <taxon>Bacillati</taxon>
        <taxon>Bacillota</taxon>
        <taxon>Bacilli</taxon>
        <taxon>Lactobacillales</taxon>
        <taxon>Carnobacteriaceae</taxon>
        <taxon>Alkalibacterium</taxon>
    </lineage>
</organism>
<dbReference type="GO" id="GO:0015297">
    <property type="term" value="F:antiporter activity"/>
    <property type="evidence" value="ECO:0007669"/>
    <property type="project" value="InterPro"/>
</dbReference>
<name>A0A511AVG1_9LACT</name>
<proteinExistence type="predicted"/>
<evidence type="ECO:0000313" key="8">
    <source>
        <dbReference type="Proteomes" id="UP000321662"/>
    </source>
</evidence>
<keyword evidence="2 5" id="KW-0812">Transmembrane</keyword>
<comment type="caution">
    <text evidence="7">The sequence shown here is derived from an EMBL/GenBank/DDBJ whole genome shotgun (WGS) entry which is preliminary data.</text>
</comment>
<accession>A0A511AVG1</accession>
<gene>
    <name evidence="7" type="ORF">AKA01nite_18120</name>
</gene>
<keyword evidence="3 5" id="KW-1133">Transmembrane helix</keyword>
<feature type="transmembrane region" description="Helical" evidence="5">
    <location>
        <begin position="148"/>
        <end position="175"/>
    </location>
</feature>
<dbReference type="InterPro" id="IPR038770">
    <property type="entry name" value="Na+/solute_symporter_sf"/>
</dbReference>
<dbReference type="GO" id="GO:0016020">
    <property type="term" value="C:membrane"/>
    <property type="evidence" value="ECO:0007669"/>
    <property type="project" value="UniProtKB-SubCell"/>
</dbReference>
<evidence type="ECO:0000256" key="4">
    <source>
        <dbReference type="ARBA" id="ARBA00023136"/>
    </source>
</evidence>
<feature type="transmembrane region" description="Helical" evidence="5">
    <location>
        <begin position="6"/>
        <end position="26"/>
    </location>
</feature>
<dbReference type="Gene3D" id="1.20.1530.20">
    <property type="match status" value="1"/>
</dbReference>
<feature type="transmembrane region" description="Helical" evidence="5">
    <location>
        <begin position="222"/>
        <end position="255"/>
    </location>
</feature>
<feature type="transmembrane region" description="Helical" evidence="5">
    <location>
        <begin position="116"/>
        <end position="136"/>
    </location>
</feature>
<dbReference type="EMBL" id="BJUY01000039">
    <property type="protein sequence ID" value="GEK92190.1"/>
    <property type="molecule type" value="Genomic_DNA"/>
</dbReference>
<feature type="domain" description="Cation/H+ exchanger transmembrane" evidence="6">
    <location>
        <begin position="12"/>
        <end position="379"/>
    </location>
</feature>
<evidence type="ECO:0000256" key="1">
    <source>
        <dbReference type="ARBA" id="ARBA00004141"/>
    </source>
</evidence>
<dbReference type="GO" id="GO:1902600">
    <property type="term" value="P:proton transmembrane transport"/>
    <property type="evidence" value="ECO:0007669"/>
    <property type="project" value="InterPro"/>
</dbReference>
<feature type="transmembrane region" description="Helical" evidence="5">
    <location>
        <begin position="56"/>
        <end position="76"/>
    </location>
</feature>
<dbReference type="PANTHER" id="PTHR43021">
    <property type="entry name" value="NA(+)/H(+) ANTIPORTER-RELATED"/>
    <property type="match status" value="1"/>
</dbReference>
<evidence type="ECO:0000256" key="3">
    <source>
        <dbReference type="ARBA" id="ARBA00022989"/>
    </source>
</evidence>
<feature type="transmembrane region" description="Helical" evidence="5">
    <location>
        <begin position="33"/>
        <end position="50"/>
    </location>
</feature>
<comment type="subcellular location">
    <subcellularLocation>
        <location evidence="1">Membrane</location>
        <topology evidence="1">Multi-pass membrane protein</topology>
    </subcellularLocation>
</comment>
<feature type="transmembrane region" description="Helical" evidence="5">
    <location>
        <begin position="275"/>
        <end position="305"/>
    </location>
</feature>
<evidence type="ECO:0000313" key="7">
    <source>
        <dbReference type="EMBL" id="GEK92190.1"/>
    </source>
</evidence>
<dbReference type="PANTHER" id="PTHR43021:SF2">
    <property type="entry name" value="CATION_H+ EXCHANGER DOMAIN-CONTAINING PROTEIN"/>
    <property type="match status" value="1"/>
</dbReference>
<keyword evidence="4 5" id="KW-0472">Membrane</keyword>
<evidence type="ECO:0000256" key="2">
    <source>
        <dbReference type="ARBA" id="ARBA00022692"/>
    </source>
</evidence>
<feature type="transmembrane region" description="Helical" evidence="5">
    <location>
        <begin position="187"/>
        <end position="210"/>
    </location>
</feature>
<feature type="transmembrane region" description="Helical" evidence="5">
    <location>
        <begin position="88"/>
        <end position="110"/>
    </location>
</feature>
<keyword evidence="8" id="KW-1185">Reference proteome</keyword>
<evidence type="ECO:0000256" key="5">
    <source>
        <dbReference type="SAM" id="Phobius"/>
    </source>
</evidence>
<evidence type="ECO:0000259" key="6">
    <source>
        <dbReference type="Pfam" id="PF00999"/>
    </source>
</evidence>